<evidence type="ECO:0000256" key="1">
    <source>
        <dbReference type="SAM" id="MobiDB-lite"/>
    </source>
</evidence>
<proteinExistence type="predicted"/>
<dbReference type="EMBL" id="JARK01001339">
    <property type="protein sequence ID" value="EYC31706.1"/>
    <property type="molecule type" value="Genomic_DNA"/>
</dbReference>
<reference evidence="3" key="1">
    <citation type="journal article" date="2015" name="Nat. Genet.">
        <title>The genome and transcriptome of the zoonotic hookworm Ancylostoma ceylanicum identify infection-specific gene families.</title>
        <authorList>
            <person name="Schwarz E.M."/>
            <person name="Hu Y."/>
            <person name="Antoshechkin I."/>
            <person name="Miller M.M."/>
            <person name="Sternberg P.W."/>
            <person name="Aroian R.V."/>
        </authorList>
    </citation>
    <scope>NUCLEOTIDE SEQUENCE</scope>
    <source>
        <strain evidence="3">HY135</strain>
    </source>
</reference>
<dbReference type="InterPro" id="IPR036691">
    <property type="entry name" value="Endo/exonu/phosph_ase_sf"/>
</dbReference>
<accession>A0A016VWK6</accession>
<feature type="compositionally biased region" description="Basic and acidic residues" evidence="1">
    <location>
        <begin position="12"/>
        <end position="23"/>
    </location>
</feature>
<dbReference type="Gene3D" id="3.60.10.10">
    <property type="entry name" value="Endonuclease/exonuclease/phosphatase"/>
    <property type="match status" value="1"/>
</dbReference>
<dbReference type="PANTHER" id="PTHR23227:SF83">
    <property type="entry name" value="ENDONUCLEASE_EXONUCLEASE_PHOSPHATASE DOMAIN-CONTAINING PROTEIN"/>
    <property type="match status" value="1"/>
</dbReference>
<dbReference type="STRING" id="53326.A0A016VWK6"/>
<feature type="region of interest" description="Disordered" evidence="1">
    <location>
        <begin position="1"/>
        <end position="33"/>
    </location>
</feature>
<dbReference type="Proteomes" id="UP000024635">
    <property type="component" value="Unassembled WGS sequence"/>
</dbReference>
<name>A0A016VWK6_9BILA</name>
<organism evidence="2 3">
    <name type="scientific">Ancylostoma ceylanicum</name>
    <dbReference type="NCBI Taxonomy" id="53326"/>
    <lineage>
        <taxon>Eukaryota</taxon>
        <taxon>Metazoa</taxon>
        <taxon>Ecdysozoa</taxon>
        <taxon>Nematoda</taxon>
        <taxon>Chromadorea</taxon>
        <taxon>Rhabditida</taxon>
        <taxon>Rhabditina</taxon>
        <taxon>Rhabditomorpha</taxon>
        <taxon>Strongyloidea</taxon>
        <taxon>Ancylostomatidae</taxon>
        <taxon>Ancylostomatinae</taxon>
        <taxon>Ancylostoma</taxon>
    </lineage>
</organism>
<comment type="caution">
    <text evidence="2">The sequence shown here is derived from an EMBL/GenBank/DDBJ whole genome shotgun (WGS) entry which is preliminary data.</text>
</comment>
<dbReference type="PANTHER" id="PTHR23227">
    <property type="entry name" value="BUCENTAUR RELATED"/>
    <property type="match status" value="1"/>
</dbReference>
<dbReference type="OrthoDB" id="5863617at2759"/>
<keyword evidence="3" id="KW-1185">Reference proteome</keyword>
<protein>
    <submittedName>
        <fullName evidence="2">Uncharacterized protein</fullName>
    </submittedName>
</protein>
<sequence length="104" mass="11702">MTVEGDSNGHVGQDRRGEFDRIHGGRGFGSRNEDGKRIIDFAEAHYLAITSAFFIKRESQKTMYTSEGRQSEIDHVLVRRTALKTVKNVKSIPGEEIAGQHRQS</sequence>
<gene>
    <name evidence="2" type="primary">Acey_s0003.g1194</name>
    <name evidence="2" type="ORF">Y032_0003g1194</name>
</gene>
<dbReference type="InterPro" id="IPR027124">
    <property type="entry name" value="Swc5/CFDP1/2"/>
</dbReference>
<evidence type="ECO:0000313" key="2">
    <source>
        <dbReference type="EMBL" id="EYC31706.1"/>
    </source>
</evidence>
<evidence type="ECO:0000313" key="3">
    <source>
        <dbReference type="Proteomes" id="UP000024635"/>
    </source>
</evidence>
<dbReference type="AlphaFoldDB" id="A0A016VWK6"/>